<reference evidence="1" key="2">
    <citation type="submission" date="2020-11" db="EMBL/GenBank/DDBJ databases">
        <authorList>
            <person name="McCartney M.A."/>
            <person name="Auch B."/>
            <person name="Kono T."/>
            <person name="Mallez S."/>
            <person name="Becker A."/>
            <person name="Gohl D.M."/>
            <person name="Silverstein K.A.T."/>
            <person name="Koren S."/>
            <person name="Bechman K.B."/>
            <person name="Herman A."/>
            <person name="Abrahante J.E."/>
            <person name="Garbe J."/>
        </authorList>
    </citation>
    <scope>NUCLEOTIDE SEQUENCE</scope>
    <source>
        <strain evidence="1">Duluth1</strain>
        <tissue evidence="1">Whole animal</tissue>
    </source>
</reference>
<gene>
    <name evidence="1" type="ORF">DPMN_103371</name>
</gene>
<evidence type="ECO:0000313" key="2">
    <source>
        <dbReference type="Proteomes" id="UP000828390"/>
    </source>
</evidence>
<reference evidence="1" key="1">
    <citation type="journal article" date="2019" name="bioRxiv">
        <title>The Genome of the Zebra Mussel, Dreissena polymorpha: A Resource for Invasive Species Research.</title>
        <authorList>
            <person name="McCartney M.A."/>
            <person name="Auch B."/>
            <person name="Kono T."/>
            <person name="Mallez S."/>
            <person name="Zhang Y."/>
            <person name="Obille A."/>
            <person name="Becker A."/>
            <person name="Abrahante J.E."/>
            <person name="Garbe J."/>
            <person name="Badalamenti J.P."/>
            <person name="Herman A."/>
            <person name="Mangelson H."/>
            <person name="Liachko I."/>
            <person name="Sullivan S."/>
            <person name="Sone E.D."/>
            <person name="Koren S."/>
            <person name="Silverstein K.A.T."/>
            <person name="Beckman K.B."/>
            <person name="Gohl D.M."/>
        </authorList>
    </citation>
    <scope>NUCLEOTIDE SEQUENCE</scope>
    <source>
        <strain evidence="1">Duluth1</strain>
        <tissue evidence="1">Whole animal</tissue>
    </source>
</reference>
<dbReference type="EMBL" id="JAIWYP010000004">
    <property type="protein sequence ID" value="KAH3830133.1"/>
    <property type="molecule type" value="Genomic_DNA"/>
</dbReference>
<sequence length="79" mass="9135">MCAERIGYCENLLNDGTLSMRAGRIGYSGGSIDDKTLPMCARKDISLAFHWYYEQQVKTWVGQMGTNGLRYRRRRYASF</sequence>
<protein>
    <submittedName>
        <fullName evidence="1">Uncharacterized protein</fullName>
    </submittedName>
</protein>
<dbReference type="AlphaFoldDB" id="A0A9D4K2M1"/>
<evidence type="ECO:0000313" key="1">
    <source>
        <dbReference type="EMBL" id="KAH3830133.1"/>
    </source>
</evidence>
<dbReference type="Proteomes" id="UP000828390">
    <property type="component" value="Unassembled WGS sequence"/>
</dbReference>
<accession>A0A9D4K2M1</accession>
<keyword evidence="2" id="KW-1185">Reference proteome</keyword>
<comment type="caution">
    <text evidence="1">The sequence shown here is derived from an EMBL/GenBank/DDBJ whole genome shotgun (WGS) entry which is preliminary data.</text>
</comment>
<organism evidence="1 2">
    <name type="scientific">Dreissena polymorpha</name>
    <name type="common">Zebra mussel</name>
    <name type="synonym">Mytilus polymorpha</name>
    <dbReference type="NCBI Taxonomy" id="45954"/>
    <lineage>
        <taxon>Eukaryota</taxon>
        <taxon>Metazoa</taxon>
        <taxon>Spiralia</taxon>
        <taxon>Lophotrochozoa</taxon>
        <taxon>Mollusca</taxon>
        <taxon>Bivalvia</taxon>
        <taxon>Autobranchia</taxon>
        <taxon>Heteroconchia</taxon>
        <taxon>Euheterodonta</taxon>
        <taxon>Imparidentia</taxon>
        <taxon>Neoheterodontei</taxon>
        <taxon>Myida</taxon>
        <taxon>Dreissenoidea</taxon>
        <taxon>Dreissenidae</taxon>
        <taxon>Dreissena</taxon>
    </lineage>
</organism>
<proteinExistence type="predicted"/>
<name>A0A9D4K2M1_DREPO</name>